<dbReference type="Proteomes" id="UP000235786">
    <property type="component" value="Unassembled WGS sequence"/>
</dbReference>
<reference evidence="12 13" key="1">
    <citation type="submission" date="2016-04" db="EMBL/GenBank/DDBJ databases">
        <title>A degradative enzymes factory behind the ericoid mycorrhizal symbiosis.</title>
        <authorList>
            <consortium name="DOE Joint Genome Institute"/>
            <person name="Martino E."/>
            <person name="Morin E."/>
            <person name="Grelet G."/>
            <person name="Kuo A."/>
            <person name="Kohler A."/>
            <person name="Daghino S."/>
            <person name="Barry K."/>
            <person name="Choi C."/>
            <person name="Cichocki N."/>
            <person name="Clum A."/>
            <person name="Copeland A."/>
            <person name="Hainaut M."/>
            <person name="Haridas S."/>
            <person name="Labutti K."/>
            <person name="Lindquist E."/>
            <person name="Lipzen A."/>
            <person name="Khouja H.-R."/>
            <person name="Murat C."/>
            <person name="Ohm R."/>
            <person name="Olson A."/>
            <person name="Spatafora J."/>
            <person name="Veneault-Fourrey C."/>
            <person name="Henrissat B."/>
            <person name="Grigoriev I."/>
            <person name="Martin F."/>
            <person name="Perotto S."/>
        </authorList>
    </citation>
    <scope>NUCLEOTIDE SEQUENCE [LARGE SCALE GENOMIC DNA]</scope>
    <source>
        <strain evidence="12 13">F</strain>
    </source>
</reference>
<feature type="domain" description="Copper acquisition factor BIM1-like" evidence="11">
    <location>
        <begin position="22"/>
        <end position="159"/>
    </location>
</feature>
<dbReference type="PANTHER" id="PTHR34992:SF1">
    <property type="entry name" value="COPPER ACQUISITION FACTOR BIM1-LIKE DOMAIN-CONTAINING PROTEIN"/>
    <property type="match status" value="1"/>
</dbReference>
<dbReference type="EMBL" id="KZ613972">
    <property type="protein sequence ID" value="PMD29667.1"/>
    <property type="molecule type" value="Genomic_DNA"/>
</dbReference>
<evidence type="ECO:0000256" key="5">
    <source>
        <dbReference type="ARBA" id="ARBA00023136"/>
    </source>
</evidence>
<dbReference type="OrthoDB" id="2146436at2759"/>
<evidence type="ECO:0000256" key="7">
    <source>
        <dbReference type="ARBA" id="ARBA00023288"/>
    </source>
</evidence>
<feature type="region of interest" description="Disordered" evidence="8">
    <location>
        <begin position="320"/>
        <end position="343"/>
    </location>
</feature>
<evidence type="ECO:0000256" key="9">
    <source>
        <dbReference type="SAM" id="Phobius"/>
    </source>
</evidence>
<feature type="region of interest" description="Disordered" evidence="8">
    <location>
        <begin position="210"/>
        <end position="229"/>
    </location>
</feature>
<feature type="region of interest" description="Disordered" evidence="8">
    <location>
        <begin position="380"/>
        <end position="406"/>
    </location>
</feature>
<dbReference type="STRING" id="1149755.A0A2J6QTT2"/>
<evidence type="ECO:0000256" key="2">
    <source>
        <dbReference type="ARBA" id="ARBA00022475"/>
    </source>
</evidence>
<evidence type="ECO:0000259" key="11">
    <source>
        <dbReference type="Pfam" id="PF20238"/>
    </source>
</evidence>
<keyword evidence="9" id="KW-0812">Transmembrane</keyword>
<dbReference type="Pfam" id="PF20238">
    <property type="entry name" value="BIM1-like_dom"/>
    <property type="match status" value="1"/>
</dbReference>
<name>A0A2J6QTT2_HYAVF</name>
<evidence type="ECO:0000313" key="13">
    <source>
        <dbReference type="Proteomes" id="UP000235786"/>
    </source>
</evidence>
<feature type="compositionally biased region" description="Low complexity" evidence="8">
    <location>
        <begin position="210"/>
        <end position="226"/>
    </location>
</feature>
<feature type="compositionally biased region" description="Polar residues" evidence="8">
    <location>
        <begin position="329"/>
        <end position="341"/>
    </location>
</feature>
<evidence type="ECO:0000256" key="4">
    <source>
        <dbReference type="ARBA" id="ARBA00022729"/>
    </source>
</evidence>
<organism evidence="12 13">
    <name type="scientific">Hyaloscypha variabilis (strain UAMH 11265 / GT02V1 / F)</name>
    <name type="common">Meliniomyces variabilis</name>
    <dbReference type="NCBI Taxonomy" id="1149755"/>
    <lineage>
        <taxon>Eukaryota</taxon>
        <taxon>Fungi</taxon>
        <taxon>Dikarya</taxon>
        <taxon>Ascomycota</taxon>
        <taxon>Pezizomycotina</taxon>
        <taxon>Leotiomycetes</taxon>
        <taxon>Helotiales</taxon>
        <taxon>Hyaloscyphaceae</taxon>
        <taxon>Hyaloscypha</taxon>
        <taxon>Hyaloscypha variabilis</taxon>
    </lineage>
</organism>
<dbReference type="InterPro" id="IPR046530">
    <property type="entry name" value="BIM1-like_dom"/>
</dbReference>
<keyword evidence="2" id="KW-1003">Cell membrane</keyword>
<evidence type="ECO:0000256" key="6">
    <source>
        <dbReference type="ARBA" id="ARBA00023180"/>
    </source>
</evidence>
<evidence type="ECO:0000256" key="3">
    <source>
        <dbReference type="ARBA" id="ARBA00022622"/>
    </source>
</evidence>
<evidence type="ECO:0000256" key="1">
    <source>
        <dbReference type="ARBA" id="ARBA00004609"/>
    </source>
</evidence>
<dbReference type="PANTHER" id="PTHR34992">
    <property type="entry name" value="HYPHAL ANASTAMOSIS-7 PROTEIN"/>
    <property type="match status" value="1"/>
</dbReference>
<feature type="chain" id="PRO_5014339682" description="Copper acquisition factor BIM1-like domain-containing protein" evidence="10">
    <location>
        <begin position="23"/>
        <end position="406"/>
    </location>
</feature>
<comment type="subcellular location">
    <subcellularLocation>
        <location evidence="1">Cell membrane</location>
        <topology evidence="1">Lipid-anchor</topology>
        <topology evidence="1">GPI-anchor</topology>
    </subcellularLocation>
</comment>
<keyword evidence="9" id="KW-1133">Transmembrane helix</keyword>
<feature type="compositionally biased region" description="Basic and acidic residues" evidence="8">
    <location>
        <begin position="268"/>
        <end position="287"/>
    </location>
</feature>
<keyword evidence="5 9" id="KW-0472">Membrane</keyword>
<dbReference type="CDD" id="cd12087">
    <property type="entry name" value="TM_EGFR-like"/>
    <property type="match status" value="1"/>
</dbReference>
<evidence type="ECO:0000256" key="8">
    <source>
        <dbReference type="SAM" id="MobiDB-lite"/>
    </source>
</evidence>
<proteinExistence type="predicted"/>
<dbReference type="GO" id="GO:0005886">
    <property type="term" value="C:plasma membrane"/>
    <property type="evidence" value="ECO:0007669"/>
    <property type="project" value="UniProtKB-SubCell"/>
</dbReference>
<protein>
    <recommendedName>
        <fullName evidence="11">Copper acquisition factor BIM1-like domain-containing protein</fullName>
    </recommendedName>
</protein>
<accession>A0A2J6QTT2</accession>
<feature type="transmembrane region" description="Helical" evidence="9">
    <location>
        <begin position="239"/>
        <end position="262"/>
    </location>
</feature>
<feature type="region of interest" description="Disordered" evidence="8">
    <location>
        <begin position="268"/>
        <end position="308"/>
    </location>
</feature>
<feature type="compositionally biased region" description="Polar residues" evidence="8">
    <location>
        <begin position="293"/>
        <end position="302"/>
    </location>
</feature>
<dbReference type="CDD" id="cd21176">
    <property type="entry name" value="LPMO_auxiliary-like"/>
    <property type="match status" value="1"/>
</dbReference>
<keyword evidence="3" id="KW-0336">GPI-anchor</keyword>
<keyword evidence="6" id="KW-0325">Glycoprotein</keyword>
<dbReference type="InterPro" id="IPR046936">
    <property type="entry name" value="BIM1-like"/>
</dbReference>
<evidence type="ECO:0000256" key="10">
    <source>
        <dbReference type="SAM" id="SignalP"/>
    </source>
</evidence>
<dbReference type="GO" id="GO:0098552">
    <property type="term" value="C:side of membrane"/>
    <property type="evidence" value="ECO:0007669"/>
    <property type="project" value="UniProtKB-KW"/>
</dbReference>
<sequence length="406" mass="43234">MTFLAMLGKVLTLAVFVTEALGGFQMNYPESAGYNAFTEPNAPCGGADANVLKSNMTFWDVSGGPIFLTSEYQVTDYLFRATLDANLTNGWVNLLPVLQQNGIGDFCEPIVPVPASFNGQTGILQVVANTTDGLFYQCAVLMFQNTAVSTPQGICKNGSSVYSEYITYDSALNMIAGSSVEGGSAMSSMSSISMSMSMTSTSSMAMMSTTMPSSTMTSMPASSPTTIPNKSKHSLGGGAIAGIVIGSLAGVFIIILLALFFIQRSRRNTSDHHEKTSNIDTPPRKYAAELSGEGSQSPTSPHIDSAVDAYPVPWTGTAYHQPQVVKPNDNGTVDSRSTTAASGRISGYSDLSAAAGPSASAISAASREQLRAEYERVRKQRQRLEEVTALSEREEELERELMKSDL</sequence>
<gene>
    <name evidence="12" type="ORF">L207DRAFT_593236</name>
</gene>
<dbReference type="AlphaFoldDB" id="A0A2J6QTT2"/>
<keyword evidence="13" id="KW-1185">Reference proteome</keyword>
<keyword evidence="4 10" id="KW-0732">Signal</keyword>
<feature type="signal peptide" evidence="10">
    <location>
        <begin position="1"/>
        <end position="22"/>
    </location>
</feature>
<evidence type="ECO:0000313" key="12">
    <source>
        <dbReference type="EMBL" id="PMD29667.1"/>
    </source>
</evidence>
<keyword evidence="7" id="KW-0449">Lipoprotein</keyword>